<keyword evidence="2 12" id="KW-1003">Cell membrane</keyword>
<feature type="transmembrane region" description="Helical" evidence="12">
    <location>
        <begin position="258"/>
        <end position="275"/>
    </location>
</feature>
<evidence type="ECO:0000256" key="10">
    <source>
        <dbReference type="ARBA" id="ARBA00023209"/>
    </source>
</evidence>
<dbReference type="AlphaFoldDB" id="A0A811TBJ1"/>
<dbReference type="PANTHER" id="PTHR42723">
    <property type="entry name" value="CHLOROPHYLL SYNTHASE"/>
    <property type="match status" value="1"/>
</dbReference>
<feature type="transmembrane region" description="Helical" evidence="12">
    <location>
        <begin position="198"/>
        <end position="218"/>
    </location>
</feature>
<evidence type="ECO:0000256" key="1">
    <source>
        <dbReference type="ARBA" id="ARBA00004651"/>
    </source>
</evidence>
<dbReference type="PANTHER" id="PTHR42723:SF1">
    <property type="entry name" value="CHLOROPHYLL SYNTHASE, CHLOROPLASTIC"/>
    <property type="match status" value="1"/>
</dbReference>
<gene>
    <name evidence="13" type="ORF">EMLJLAPB_00987</name>
</gene>
<feature type="transmembrane region" description="Helical" evidence="12">
    <location>
        <begin position="89"/>
        <end position="121"/>
    </location>
</feature>
<dbReference type="GO" id="GO:0047295">
    <property type="term" value="F:geranylgeranylglycerol-phosphate geranylgeranyltransferase activity"/>
    <property type="evidence" value="ECO:0007669"/>
    <property type="project" value="UniProtKB-UniRule"/>
</dbReference>
<evidence type="ECO:0000256" key="5">
    <source>
        <dbReference type="ARBA" id="ARBA00022692"/>
    </source>
</evidence>
<feature type="transmembrane region" description="Helical" evidence="12">
    <location>
        <begin position="158"/>
        <end position="177"/>
    </location>
</feature>
<keyword evidence="8 12" id="KW-0443">Lipid metabolism</keyword>
<dbReference type="Proteomes" id="UP000634805">
    <property type="component" value="Unassembled WGS sequence"/>
</dbReference>
<keyword evidence="9 12" id="KW-0472">Membrane</keyword>
<comment type="caution">
    <text evidence="13">The sequence shown here is derived from an EMBL/GenBank/DDBJ whole genome shotgun (WGS) entry which is preliminary data.</text>
</comment>
<proteinExistence type="inferred from homology"/>
<dbReference type="EC" id="2.5.1.42" evidence="12"/>
<comment type="cofactor">
    <cofactor evidence="12">
        <name>Mg(2+)</name>
        <dbReference type="ChEBI" id="CHEBI:18420"/>
    </cofactor>
</comment>
<dbReference type="GO" id="GO:0046474">
    <property type="term" value="P:glycerophospholipid biosynthetic process"/>
    <property type="evidence" value="ECO:0007669"/>
    <property type="project" value="UniProtKB-UniRule"/>
</dbReference>
<keyword evidence="4 12" id="KW-0808">Transferase</keyword>
<evidence type="ECO:0000313" key="13">
    <source>
        <dbReference type="EMBL" id="CAD6494867.1"/>
    </source>
</evidence>
<keyword evidence="6 12" id="KW-0460">Magnesium</keyword>
<comment type="catalytic activity">
    <reaction evidence="12">
        <text>sn-3-O-(geranylgeranyl)glycerol 1-phosphate + (2E,6E,10E)-geranylgeranyl diphosphate = 2,3-bis-O-(geranylgeranyl)-sn-glycerol 1-phosphate + diphosphate</text>
        <dbReference type="Rhea" id="RHEA:18109"/>
        <dbReference type="ChEBI" id="CHEBI:33019"/>
        <dbReference type="ChEBI" id="CHEBI:57677"/>
        <dbReference type="ChEBI" id="CHEBI:58756"/>
        <dbReference type="ChEBI" id="CHEBI:58837"/>
        <dbReference type="EC" id="2.5.1.42"/>
    </reaction>
</comment>
<reference evidence="13" key="1">
    <citation type="submission" date="2020-10" db="EMBL/GenBank/DDBJ databases">
        <authorList>
            <person name="Hahn C.J."/>
            <person name="Laso-Perez R."/>
            <person name="Vulcano F."/>
            <person name="Vaziourakis K.-M."/>
            <person name="Stokke R."/>
            <person name="Steen I.H."/>
            <person name="Teske A."/>
            <person name="Boetius A."/>
            <person name="Liebeke M."/>
            <person name="Amann R."/>
            <person name="Knittel K."/>
        </authorList>
    </citation>
    <scope>NUCLEOTIDE SEQUENCE</scope>
    <source>
        <strain evidence="13">Gfbio:e3339647-f889-4370-9287-4fb5cb688e4c:AG392D22_GoMArc1</strain>
    </source>
</reference>
<dbReference type="InterPro" id="IPR023547">
    <property type="entry name" value="DGGGP_synth"/>
</dbReference>
<dbReference type="InterPro" id="IPR000537">
    <property type="entry name" value="UbiA_prenyltransferase"/>
</dbReference>
<evidence type="ECO:0000256" key="9">
    <source>
        <dbReference type="ARBA" id="ARBA00023136"/>
    </source>
</evidence>
<dbReference type="Pfam" id="PF01040">
    <property type="entry name" value="UbiA"/>
    <property type="match status" value="1"/>
</dbReference>
<feature type="transmembrane region" description="Helical" evidence="12">
    <location>
        <begin position="35"/>
        <end position="56"/>
    </location>
</feature>
<sequence length="276" mass="30080">MHPYIHISRPLTSLMIGLAVFTSSLIGVGRNIDAYMLPVFLGVMIASLFGMAGNAINDYFDQKTDKINHPDRPIPSGELTPKQALNFSILFFILSLLLSTFLGFIIGFEALLICITALAFQIAYEKKFKKKKIIGNIIIGAQTALAFIFGGILVGNTIITGIFAVAVFLAIVGREIVKDIEDIKGDAGKTTLPIKIGTKNAGIVAVTFIVLSVLISPLPYYPLHIFGLEYLLVVLIADMLFIGSTPVIFRDAMLARRMLKFAMLIAIMAFITGAMF</sequence>
<keyword evidence="10 12" id="KW-0594">Phospholipid biosynthesis</keyword>
<dbReference type="UniPathway" id="UPA00940"/>
<dbReference type="InterPro" id="IPR050475">
    <property type="entry name" value="Prenyltransferase_related"/>
</dbReference>
<evidence type="ECO:0000256" key="11">
    <source>
        <dbReference type="ARBA" id="ARBA00023264"/>
    </source>
</evidence>
<dbReference type="HAMAP" id="MF_01286">
    <property type="entry name" value="DGGGP_synth"/>
    <property type="match status" value="1"/>
</dbReference>
<name>A0A811TBJ1_9EURY</name>
<organism evidence="13 14">
    <name type="scientific">Candidatus Argoarchaeum ethanivorans</name>
    <dbReference type="NCBI Taxonomy" id="2608793"/>
    <lineage>
        <taxon>Archaea</taxon>
        <taxon>Methanobacteriati</taxon>
        <taxon>Methanobacteriota</taxon>
        <taxon>Stenosarchaea group</taxon>
        <taxon>Methanomicrobia</taxon>
        <taxon>Methanosarcinales</taxon>
        <taxon>Methanosarcinales incertae sedis</taxon>
        <taxon>GOM Arc I cluster</taxon>
        <taxon>Candidatus Argoarchaeum</taxon>
    </lineage>
</organism>
<evidence type="ECO:0000256" key="12">
    <source>
        <dbReference type="HAMAP-Rule" id="MF_01286"/>
    </source>
</evidence>
<dbReference type="InterPro" id="IPR044878">
    <property type="entry name" value="UbiA_sf"/>
</dbReference>
<protein>
    <recommendedName>
        <fullName evidence="12">Digeranylgeranylglyceryl phosphate synthase</fullName>
        <shortName evidence="12">DGGGP synthase</shortName>
        <shortName evidence="12">DGGGPS</shortName>
        <ecNumber evidence="12">2.5.1.42</ecNumber>
    </recommendedName>
    <alternativeName>
        <fullName evidence="12">(S)-2,3-di-O-geranylgeranylglyceryl phosphate synthase</fullName>
    </alternativeName>
    <alternativeName>
        <fullName evidence="12">Geranylgeranylglycerol-phosphate geranylgeranyltransferase</fullName>
    </alternativeName>
</protein>
<feature type="transmembrane region" description="Helical" evidence="12">
    <location>
        <begin position="230"/>
        <end position="249"/>
    </location>
</feature>
<comment type="subcellular location">
    <subcellularLocation>
        <location evidence="1 12">Cell membrane</location>
        <topology evidence="1 12">Multi-pass membrane protein</topology>
    </subcellularLocation>
</comment>
<keyword evidence="3 12" id="KW-0444">Lipid biosynthesis</keyword>
<dbReference type="GO" id="GO:0005886">
    <property type="term" value="C:plasma membrane"/>
    <property type="evidence" value="ECO:0007669"/>
    <property type="project" value="UniProtKB-SubCell"/>
</dbReference>
<dbReference type="Gene3D" id="1.10.357.140">
    <property type="entry name" value="UbiA prenyltransferase"/>
    <property type="match status" value="1"/>
</dbReference>
<dbReference type="CDD" id="cd13961">
    <property type="entry name" value="PT_UbiA_DGGGPS"/>
    <property type="match status" value="1"/>
</dbReference>
<dbReference type="GO" id="GO:0000287">
    <property type="term" value="F:magnesium ion binding"/>
    <property type="evidence" value="ECO:0007669"/>
    <property type="project" value="UniProtKB-UniRule"/>
</dbReference>
<feature type="transmembrane region" description="Helical" evidence="12">
    <location>
        <begin position="133"/>
        <end position="152"/>
    </location>
</feature>
<evidence type="ECO:0000256" key="7">
    <source>
        <dbReference type="ARBA" id="ARBA00022989"/>
    </source>
</evidence>
<keyword evidence="5 12" id="KW-0812">Transmembrane</keyword>
<keyword evidence="11 12" id="KW-1208">Phospholipid metabolism</keyword>
<evidence type="ECO:0000313" key="14">
    <source>
        <dbReference type="Proteomes" id="UP000634805"/>
    </source>
</evidence>
<evidence type="ECO:0000256" key="2">
    <source>
        <dbReference type="ARBA" id="ARBA00022475"/>
    </source>
</evidence>
<comment type="pathway">
    <text evidence="12">Membrane lipid metabolism; glycerophospholipid metabolism.</text>
</comment>
<comment type="function">
    <text evidence="12">Prenyltransferase that catalyzes the transfer of the geranylgeranyl moiety of geranylgeranyl diphosphate (GGPP) to the C2 hydroxyl of (S)-3-O-geranylgeranylglyceryl phosphate (GGGP). This reaction is the second ether-bond-formation step in the biosynthesis of archaeal membrane lipids.</text>
</comment>
<evidence type="ECO:0000256" key="6">
    <source>
        <dbReference type="ARBA" id="ARBA00022842"/>
    </source>
</evidence>
<dbReference type="EMBL" id="CAJHIS010000035">
    <property type="protein sequence ID" value="CAD6494867.1"/>
    <property type="molecule type" value="Genomic_DNA"/>
</dbReference>
<evidence type="ECO:0000256" key="4">
    <source>
        <dbReference type="ARBA" id="ARBA00022679"/>
    </source>
</evidence>
<keyword evidence="7 12" id="KW-1133">Transmembrane helix</keyword>
<comment type="similarity">
    <text evidence="12">Belongs to the UbiA prenyltransferase family. DGGGP synthase subfamily.</text>
</comment>
<evidence type="ECO:0000256" key="8">
    <source>
        <dbReference type="ARBA" id="ARBA00023098"/>
    </source>
</evidence>
<feature type="transmembrane region" description="Helical" evidence="12">
    <location>
        <begin position="6"/>
        <end position="28"/>
    </location>
</feature>
<accession>A0A811TBJ1</accession>
<evidence type="ECO:0000256" key="3">
    <source>
        <dbReference type="ARBA" id="ARBA00022516"/>
    </source>
</evidence>